<evidence type="ECO:0000256" key="1">
    <source>
        <dbReference type="ARBA" id="ARBA00022723"/>
    </source>
</evidence>
<protein>
    <submittedName>
        <fullName evidence="4">Ribulose-5-phosphate 4-epimerase</fullName>
        <ecNumber evidence="4">4.1.2.17</ecNumber>
    </submittedName>
</protein>
<dbReference type="Gene3D" id="3.40.225.10">
    <property type="entry name" value="Class II aldolase/adducin N-terminal domain"/>
    <property type="match status" value="1"/>
</dbReference>
<keyword evidence="5" id="KW-1185">Reference proteome</keyword>
<dbReference type="PATRIC" id="fig|931276.5.peg.3859"/>
<dbReference type="EC" id="4.1.2.17" evidence="4"/>
<dbReference type="InterPro" id="IPR001303">
    <property type="entry name" value="Aldolase_II/adducin_N"/>
</dbReference>
<dbReference type="STRING" id="36745.CLSAP_36010"/>
<dbReference type="GO" id="GO:0019323">
    <property type="term" value="P:pentose catabolic process"/>
    <property type="evidence" value="ECO:0007669"/>
    <property type="project" value="TreeGrafter"/>
</dbReference>
<dbReference type="GO" id="GO:0005829">
    <property type="term" value="C:cytosol"/>
    <property type="evidence" value="ECO:0007669"/>
    <property type="project" value="TreeGrafter"/>
</dbReference>
<sequence length="218" mass="24663">MRMLENLKIKLVKIVKKAEEYNLCLEGAGSFSIRDENSGYIIITPSKMKIDDLAIDHICILDIDGNIINALDGIEPDSDSFLHLELYKAKKEIRAIMHINPIFATAFSVINKVIPPITYDSANYGGYIYSVSNDSTSNVELAKDLIEKLKTTDACLLEGNGTIVISKDIENIVSKGRFVEKTAEVYYRALILNQFKEPKRFNGEKLKLYQDKQKNIHQ</sequence>
<evidence type="ECO:0000259" key="3">
    <source>
        <dbReference type="SMART" id="SM01007"/>
    </source>
</evidence>
<dbReference type="Pfam" id="PF00596">
    <property type="entry name" value="Aldolase_II"/>
    <property type="match status" value="1"/>
</dbReference>
<keyword evidence="2 4" id="KW-0456">Lyase</keyword>
<dbReference type="Proteomes" id="UP000011728">
    <property type="component" value="Chromosome"/>
</dbReference>
<dbReference type="InterPro" id="IPR050197">
    <property type="entry name" value="Aldolase_class_II_sugar_metab"/>
</dbReference>
<dbReference type="SMART" id="SM01007">
    <property type="entry name" value="Aldolase_II"/>
    <property type="match status" value="1"/>
</dbReference>
<proteinExistence type="predicted"/>
<accession>M1N273</accession>
<dbReference type="GO" id="GO:0046872">
    <property type="term" value="F:metal ion binding"/>
    <property type="evidence" value="ECO:0007669"/>
    <property type="project" value="UniProtKB-KW"/>
</dbReference>
<evidence type="ECO:0000256" key="2">
    <source>
        <dbReference type="ARBA" id="ARBA00023239"/>
    </source>
</evidence>
<evidence type="ECO:0000313" key="5">
    <source>
        <dbReference type="Proteomes" id="UP000011728"/>
    </source>
</evidence>
<dbReference type="EMBL" id="CP004121">
    <property type="protein sequence ID" value="AGF57587.1"/>
    <property type="molecule type" value="Genomic_DNA"/>
</dbReference>
<reference evidence="4 5" key="1">
    <citation type="submission" date="2013-02" db="EMBL/GenBank/DDBJ databases">
        <title>Genome sequence of Clostridium saccharoperbutylacetonicum N1-4(HMT).</title>
        <authorList>
            <person name="Poehlein A."/>
            <person name="Daniel R."/>
        </authorList>
    </citation>
    <scope>NUCLEOTIDE SEQUENCE [LARGE SCALE GENOMIC DNA]</scope>
    <source>
        <strain evidence="5">N1-4(HMT)</strain>
    </source>
</reference>
<dbReference type="GO" id="GO:0008738">
    <property type="term" value="F:L-fuculose-phosphate aldolase activity"/>
    <property type="evidence" value="ECO:0007669"/>
    <property type="project" value="UniProtKB-EC"/>
</dbReference>
<feature type="domain" description="Class II aldolase/adducin N-terminal" evidence="3">
    <location>
        <begin position="9"/>
        <end position="187"/>
    </location>
</feature>
<dbReference type="AlphaFoldDB" id="M1N273"/>
<organism evidence="4 5">
    <name type="scientific">Clostridium saccharoperbutylacetonicum N1-4(HMT)</name>
    <dbReference type="NCBI Taxonomy" id="931276"/>
    <lineage>
        <taxon>Bacteria</taxon>
        <taxon>Bacillati</taxon>
        <taxon>Bacillota</taxon>
        <taxon>Clostridia</taxon>
        <taxon>Eubacteriales</taxon>
        <taxon>Clostridiaceae</taxon>
        <taxon>Clostridium</taxon>
    </lineage>
</organism>
<dbReference type="HOGENOM" id="CLU_006033_3_0_9"/>
<gene>
    <name evidence="4" type="ORF">Cspa_c38270</name>
</gene>
<dbReference type="InterPro" id="IPR036409">
    <property type="entry name" value="Aldolase_II/adducin_N_sf"/>
</dbReference>
<dbReference type="eggNOG" id="COG0235">
    <property type="taxonomic scope" value="Bacteria"/>
</dbReference>
<evidence type="ECO:0000313" key="4">
    <source>
        <dbReference type="EMBL" id="AGF57587.1"/>
    </source>
</evidence>
<dbReference type="SUPFAM" id="SSF53639">
    <property type="entry name" value="AraD/HMP-PK domain-like"/>
    <property type="match status" value="1"/>
</dbReference>
<dbReference type="KEGG" id="csr:Cspa_c38270"/>
<dbReference type="PANTHER" id="PTHR22789:SF0">
    <property type="entry name" value="3-OXO-TETRONATE 4-PHOSPHATE DECARBOXYLASE-RELATED"/>
    <property type="match status" value="1"/>
</dbReference>
<keyword evidence="1" id="KW-0479">Metal-binding</keyword>
<name>M1N273_9CLOT</name>
<dbReference type="PANTHER" id="PTHR22789">
    <property type="entry name" value="FUCULOSE PHOSPHATE ALDOLASE"/>
    <property type="match status" value="1"/>
</dbReference>